<dbReference type="EMBL" id="JBHUCM010000038">
    <property type="protein sequence ID" value="MFD1543465.1"/>
    <property type="molecule type" value="Genomic_DNA"/>
</dbReference>
<dbReference type="PANTHER" id="PTHR43649:SF29">
    <property type="entry name" value="OSMOPROTECTIVE COMPOUNDS-BINDING PROTEIN GGTB"/>
    <property type="match status" value="1"/>
</dbReference>
<dbReference type="Proteomes" id="UP001597097">
    <property type="component" value="Unassembled WGS sequence"/>
</dbReference>
<dbReference type="Gene3D" id="3.40.190.10">
    <property type="entry name" value="Periplasmic binding protein-like II"/>
    <property type="match status" value="1"/>
</dbReference>
<gene>
    <name evidence="4" type="ORF">ACFSJ0_40925</name>
</gene>
<evidence type="ECO:0000313" key="4">
    <source>
        <dbReference type="EMBL" id="MFD1543465.1"/>
    </source>
</evidence>
<proteinExistence type="inferred from homology"/>
<evidence type="ECO:0000256" key="2">
    <source>
        <dbReference type="ARBA" id="ARBA00022448"/>
    </source>
</evidence>
<evidence type="ECO:0000256" key="3">
    <source>
        <dbReference type="SAM" id="SignalP"/>
    </source>
</evidence>
<evidence type="ECO:0000256" key="1">
    <source>
        <dbReference type="ARBA" id="ARBA00008520"/>
    </source>
</evidence>
<feature type="signal peptide" evidence="3">
    <location>
        <begin position="1"/>
        <end position="25"/>
    </location>
</feature>
<dbReference type="PROSITE" id="PS51257">
    <property type="entry name" value="PROKAR_LIPOPROTEIN"/>
    <property type="match status" value="1"/>
</dbReference>
<dbReference type="InterPro" id="IPR050490">
    <property type="entry name" value="Bact_solute-bd_prot1"/>
</dbReference>
<keyword evidence="2" id="KW-0813">Transport</keyword>
<dbReference type="RefSeq" id="WP_246651159.1">
    <property type="nucleotide sequence ID" value="NZ_JAHKRM010000007.1"/>
</dbReference>
<reference evidence="5" key="1">
    <citation type="journal article" date="2019" name="Int. J. Syst. Evol. Microbiol.">
        <title>The Global Catalogue of Microorganisms (GCM) 10K type strain sequencing project: providing services to taxonomists for standard genome sequencing and annotation.</title>
        <authorList>
            <consortium name="The Broad Institute Genomics Platform"/>
            <consortium name="The Broad Institute Genome Sequencing Center for Infectious Disease"/>
            <person name="Wu L."/>
            <person name="Ma J."/>
        </authorList>
    </citation>
    <scope>NUCLEOTIDE SEQUENCE [LARGE SCALE GENOMIC DNA]</scope>
    <source>
        <strain evidence="5">CGMCC 1.15399</strain>
    </source>
</reference>
<comment type="caution">
    <text evidence="4">The sequence shown here is derived from an EMBL/GenBank/DDBJ whole genome shotgun (WGS) entry which is preliminary data.</text>
</comment>
<feature type="chain" id="PRO_5045772475" evidence="3">
    <location>
        <begin position="26"/>
        <end position="442"/>
    </location>
</feature>
<dbReference type="PANTHER" id="PTHR43649">
    <property type="entry name" value="ARABINOSE-BINDING PROTEIN-RELATED"/>
    <property type="match status" value="1"/>
</dbReference>
<accession>A0ABW4GLI3</accession>
<keyword evidence="3" id="KW-0732">Signal</keyword>
<dbReference type="InterPro" id="IPR006059">
    <property type="entry name" value="SBP"/>
</dbReference>
<sequence length="442" mass="46008">MTAPGRWQALVALGTAATLTLTACAGTGGTSAPATTKKVDVSTTVPSDPVTLTLAYSNDPPTKTLVDAFTKLHPNVTIKPQMTPFNDYVKSIKLSMSSDSAPDIAQYNPGAMNSLVPAGLILDLGPWAKAYGWDGKFPPSSLEVLSSDKAAKRFGTGGLYAAPGALSVVGVYYNKEILSKAGVADVPKTLGEFEAALAKVKGAGQTPLSLGALQVGGFHLWNALLNVTGDVKAYRSWVYGEPGGTIENPGAQKATKILMDWADKGYFPPSANATADADALANFSKGKSAFLVTGNWAASTLETEMKENVGFFLMPSESTTPLNVASGASVAYAISAKSKNPNVAAAFLDFLSSPEAAKIEFDGGFMPVNTKAELGATGLRGDIAKAFTPVAQNNGIVPFPDYASPGMIDKLTPGVQGLISKKMTADDFLRSLQESWDGHHGS</sequence>
<dbReference type="Pfam" id="PF01547">
    <property type="entry name" value="SBP_bac_1"/>
    <property type="match status" value="1"/>
</dbReference>
<organism evidence="4 5">
    <name type="scientific">Nonomuraea guangzhouensis</name>
    <dbReference type="NCBI Taxonomy" id="1291555"/>
    <lineage>
        <taxon>Bacteria</taxon>
        <taxon>Bacillati</taxon>
        <taxon>Actinomycetota</taxon>
        <taxon>Actinomycetes</taxon>
        <taxon>Streptosporangiales</taxon>
        <taxon>Streptosporangiaceae</taxon>
        <taxon>Nonomuraea</taxon>
    </lineage>
</organism>
<evidence type="ECO:0000313" key="5">
    <source>
        <dbReference type="Proteomes" id="UP001597097"/>
    </source>
</evidence>
<name>A0ABW4GLI3_9ACTN</name>
<comment type="similarity">
    <text evidence="1">Belongs to the bacterial solute-binding protein 1 family.</text>
</comment>
<protein>
    <submittedName>
        <fullName evidence="4">ABC transporter substrate-binding protein</fullName>
    </submittedName>
</protein>
<keyword evidence="5" id="KW-1185">Reference proteome</keyword>
<dbReference type="SUPFAM" id="SSF53850">
    <property type="entry name" value="Periplasmic binding protein-like II"/>
    <property type="match status" value="1"/>
</dbReference>